<keyword evidence="5" id="KW-0804">Transcription</keyword>
<keyword evidence="2" id="KW-0862">Zinc</keyword>
<keyword evidence="11" id="KW-1185">Reference proteome</keyword>
<dbReference type="EMBL" id="PDNC01000006">
    <property type="protein sequence ID" value="PGH09148.1"/>
    <property type="molecule type" value="Genomic_DNA"/>
</dbReference>
<reference evidence="10 11" key="1">
    <citation type="submission" date="2017-10" db="EMBL/GenBank/DDBJ databases">
        <title>Comparative genomics in systemic dimorphic fungi from Ajellomycetaceae.</title>
        <authorList>
            <person name="Munoz J.F."/>
            <person name="Mcewen J.G."/>
            <person name="Clay O.K."/>
            <person name="Cuomo C.A."/>
        </authorList>
    </citation>
    <scope>NUCLEOTIDE SEQUENCE [LARGE SCALE GENOMIC DNA]</scope>
    <source>
        <strain evidence="10 11">UAMH130</strain>
    </source>
</reference>
<dbReference type="Gene3D" id="4.10.240.10">
    <property type="entry name" value="Zn(2)-C6 fungal-type DNA-binding domain"/>
    <property type="match status" value="1"/>
</dbReference>
<dbReference type="PROSITE" id="PS50048">
    <property type="entry name" value="ZN2_CY6_FUNGAL_2"/>
    <property type="match status" value="1"/>
</dbReference>
<evidence type="ECO:0000256" key="4">
    <source>
        <dbReference type="ARBA" id="ARBA00023125"/>
    </source>
</evidence>
<gene>
    <name evidence="10" type="ORF">GX51_00902</name>
</gene>
<accession>A0A2B7XKK4</accession>
<evidence type="ECO:0000256" key="5">
    <source>
        <dbReference type="ARBA" id="ARBA00023163"/>
    </source>
</evidence>
<dbReference type="STRING" id="2060905.A0A2B7XKK4"/>
<protein>
    <recommendedName>
        <fullName evidence="12">Zn(2)-C6 fungal-type domain-containing protein</fullName>
    </recommendedName>
</protein>
<dbReference type="InterPro" id="IPR001138">
    <property type="entry name" value="Zn2Cys6_DnaBD"/>
</dbReference>
<keyword evidence="7" id="KW-0863">Zinc-finger</keyword>
<dbReference type="InterPro" id="IPR036864">
    <property type="entry name" value="Zn2-C6_fun-type_DNA-bd_sf"/>
</dbReference>
<dbReference type="AlphaFoldDB" id="A0A2B7XKK4"/>
<dbReference type="CDD" id="cd00067">
    <property type="entry name" value="GAL4"/>
    <property type="match status" value="1"/>
</dbReference>
<dbReference type="Proteomes" id="UP000224080">
    <property type="component" value="Unassembled WGS sequence"/>
</dbReference>
<keyword evidence="3" id="KW-0805">Transcription regulation</keyword>
<evidence type="ECO:0000256" key="7">
    <source>
        <dbReference type="PROSITE-ProRule" id="PRU00042"/>
    </source>
</evidence>
<keyword evidence="4" id="KW-0238">DNA-binding</keyword>
<dbReference type="SUPFAM" id="SSF57701">
    <property type="entry name" value="Zn2/Cys6 DNA-binding domain"/>
    <property type="match status" value="1"/>
</dbReference>
<evidence type="ECO:0000256" key="1">
    <source>
        <dbReference type="ARBA" id="ARBA00022723"/>
    </source>
</evidence>
<evidence type="ECO:0000259" key="8">
    <source>
        <dbReference type="PROSITE" id="PS50048"/>
    </source>
</evidence>
<dbReference type="InterPro" id="IPR013087">
    <property type="entry name" value="Znf_C2H2_type"/>
</dbReference>
<comment type="caution">
    <text evidence="10">The sequence shown here is derived from an EMBL/GenBank/DDBJ whole genome shotgun (WGS) entry which is preliminary data.</text>
</comment>
<sequence>MKAAGGFECVKCKFRFTQRSSLVRHSKKCVDGRPQPIRQKACRECSAAKTRCDLRRPTCSRCVVRNTDCRYLTNPAGPGIGVESDGFPQRDGQKFTSPPQGHVRFETNPLCSSFNPEVELPTPESDTLDFHSILPPDLGALENELPAVLEGYTDLDCLDYNYALIRNIPEPTSGEGVHTAPSTPAPAYSLTHHTMQMLFRIAKTWPRMMARGIQLPPIIHPKQVSDGNMPLPLANCFALVKMWHGQPHGGASIVQQTVKREMQMIANSFQTLDEPDLVTALQALTIYTLMLLFPSNHQQAIPQLDDRLIRDMRRIIRHAVSTGMVLQEETERTRPIWECWVAGTCKRRAALSLYTIYWGYSVYHVIPAFDCGELHHMPAPAPKYLWQATTSEQWESLYNRWLADWDGPYYRHGEIFTIKTGIRMDPRAELWFEEVDEFGMLFAAACNAIEREPELTAMEIAA</sequence>
<keyword evidence="6" id="KW-0539">Nucleus</keyword>
<keyword evidence="1" id="KW-0479">Metal-binding</keyword>
<evidence type="ECO:0000256" key="2">
    <source>
        <dbReference type="ARBA" id="ARBA00022833"/>
    </source>
</evidence>
<evidence type="ECO:0000256" key="3">
    <source>
        <dbReference type="ARBA" id="ARBA00023015"/>
    </source>
</evidence>
<dbReference type="PROSITE" id="PS50157">
    <property type="entry name" value="ZINC_FINGER_C2H2_2"/>
    <property type="match status" value="1"/>
</dbReference>
<feature type="domain" description="Zn(2)-C6 fungal-type" evidence="8">
    <location>
        <begin position="41"/>
        <end position="71"/>
    </location>
</feature>
<organism evidence="10 11">
    <name type="scientific">Blastomyces parvus</name>
    <dbReference type="NCBI Taxonomy" id="2060905"/>
    <lineage>
        <taxon>Eukaryota</taxon>
        <taxon>Fungi</taxon>
        <taxon>Dikarya</taxon>
        <taxon>Ascomycota</taxon>
        <taxon>Pezizomycotina</taxon>
        <taxon>Eurotiomycetes</taxon>
        <taxon>Eurotiomycetidae</taxon>
        <taxon>Onygenales</taxon>
        <taxon>Ajellomycetaceae</taxon>
        <taxon>Blastomyces</taxon>
    </lineage>
</organism>
<proteinExistence type="predicted"/>
<evidence type="ECO:0000313" key="10">
    <source>
        <dbReference type="EMBL" id="PGH09148.1"/>
    </source>
</evidence>
<evidence type="ECO:0008006" key="12">
    <source>
        <dbReference type="Google" id="ProtNLM"/>
    </source>
</evidence>
<dbReference type="OrthoDB" id="2441642at2759"/>
<dbReference type="PROSITE" id="PS00463">
    <property type="entry name" value="ZN2_CY6_FUNGAL_1"/>
    <property type="match status" value="1"/>
</dbReference>
<name>A0A2B7XKK4_9EURO</name>
<dbReference type="GO" id="GO:0008270">
    <property type="term" value="F:zinc ion binding"/>
    <property type="evidence" value="ECO:0007669"/>
    <property type="project" value="UniProtKB-KW"/>
</dbReference>
<dbReference type="GO" id="GO:0003677">
    <property type="term" value="F:DNA binding"/>
    <property type="evidence" value="ECO:0007669"/>
    <property type="project" value="UniProtKB-KW"/>
</dbReference>
<dbReference type="GO" id="GO:0000981">
    <property type="term" value="F:DNA-binding transcription factor activity, RNA polymerase II-specific"/>
    <property type="evidence" value="ECO:0007669"/>
    <property type="project" value="InterPro"/>
</dbReference>
<evidence type="ECO:0000259" key="9">
    <source>
        <dbReference type="PROSITE" id="PS50157"/>
    </source>
</evidence>
<evidence type="ECO:0000313" key="11">
    <source>
        <dbReference type="Proteomes" id="UP000224080"/>
    </source>
</evidence>
<evidence type="ECO:0000256" key="6">
    <source>
        <dbReference type="ARBA" id="ARBA00023242"/>
    </source>
</evidence>
<dbReference type="PANTHER" id="PTHR47660:SF3">
    <property type="entry name" value="FINGER DOMAIN PROTEIN, PUTATIVE (AFU_ORTHOLOGUE AFUA_4G03310)-RELATED"/>
    <property type="match status" value="1"/>
</dbReference>
<feature type="domain" description="C2H2-type" evidence="9">
    <location>
        <begin position="7"/>
        <end position="36"/>
    </location>
</feature>
<dbReference type="Pfam" id="PF00172">
    <property type="entry name" value="Zn_clus"/>
    <property type="match status" value="1"/>
</dbReference>
<dbReference type="PANTHER" id="PTHR47660">
    <property type="entry name" value="TRANSCRIPTION FACTOR WITH C2H2 AND ZN(2)-CYS(6) DNA BINDING DOMAIN (EUROFUNG)-RELATED-RELATED"/>
    <property type="match status" value="1"/>
</dbReference>
<dbReference type="SMART" id="SM00066">
    <property type="entry name" value="GAL4"/>
    <property type="match status" value="1"/>
</dbReference>